<dbReference type="Pfam" id="PF19305">
    <property type="entry name" value="MmgE_PrpD_C"/>
    <property type="match status" value="1"/>
</dbReference>
<dbReference type="PANTHER" id="PTHR16943">
    <property type="entry name" value="2-METHYLCITRATE DEHYDRATASE-RELATED"/>
    <property type="match status" value="1"/>
</dbReference>
<dbReference type="InterPro" id="IPR036148">
    <property type="entry name" value="MmgE/PrpD_sf"/>
</dbReference>
<comment type="similarity">
    <text evidence="1">Belongs to the PrpD family.</text>
</comment>
<organism evidence="4 5">
    <name type="scientific">Thermocrispum agreste</name>
    <dbReference type="NCBI Taxonomy" id="37925"/>
    <lineage>
        <taxon>Bacteria</taxon>
        <taxon>Bacillati</taxon>
        <taxon>Actinomycetota</taxon>
        <taxon>Actinomycetes</taxon>
        <taxon>Pseudonocardiales</taxon>
        <taxon>Pseudonocardiaceae</taxon>
        <taxon>Thermocrispum</taxon>
    </lineage>
</organism>
<dbReference type="InterPro" id="IPR042188">
    <property type="entry name" value="MmgE/PrpD_sf_2"/>
</dbReference>
<evidence type="ECO:0000259" key="2">
    <source>
        <dbReference type="Pfam" id="PF03972"/>
    </source>
</evidence>
<protein>
    <submittedName>
        <fullName evidence="4">MmgE/PrpD family protein</fullName>
    </submittedName>
</protein>
<dbReference type="PANTHER" id="PTHR16943:SF8">
    <property type="entry name" value="2-METHYLCITRATE DEHYDRATASE"/>
    <property type="match status" value="1"/>
</dbReference>
<feature type="domain" description="MmgE/PrpD N-terminal" evidence="2">
    <location>
        <begin position="19"/>
        <end position="231"/>
    </location>
</feature>
<dbReference type="Gene3D" id="3.30.1330.120">
    <property type="entry name" value="2-methylcitrate dehydratase PrpD"/>
    <property type="match status" value="1"/>
</dbReference>
<evidence type="ECO:0000259" key="3">
    <source>
        <dbReference type="Pfam" id="PF19305"/>
    </source>
</evidence>
<dbReference type="InterPro" id="IPR045337">
    <property type="entry name" value="MmgE_PrpD_C"/>
</dbReference>
<dbReference type="SUPFAM" id="SSF103378">
    <property type="entry name" value="2-methylcitrate dehydratase PrpD"/>
    <property type="match status" value="1"/>
</dbReference>
<feature type="domain" description="MmgE/PrpD C-terminal" evidence="3">
    <location>
        <begin position="266"/>
        <end position="417"/>
    </location>
</feature>
<sequence>MSEATELLDWAADHARRGVATIPEPVLRKAMLIVCDDLAAMIAAHTEDEVRQVSAQAVDGDESTVVGVPGRRTDRGRASVANAVAANWTELDGGYRPATCHGSLYTLPTALAEVEATNGSVGDLLIALVTGYEVVTRVARAYRPPLPLSRHPHASLSPIGAAAAVGAARRLPADAFARTVLGAASMSMTGPFVNATQGATVRNAWAAAASQLGFLAADMADAGLTGSPTAFREVFADVGGAAAREEELTQGLGERYGVQDAYHKPYACCQYLHSSVEAAGQLAKRIPVDKIVEIAVRAHPLAAALDNKSPETSLAARFSLPHAVAAVLLAGEPDMKAFARESLHEATVVQLRDRVRIEEWTDVPEPPHDRPSSVRVTLADGSVHEETVMSALGGPDRPMSREQLLDKFRTLTAELRPGFAAQAEALTDPDRPLDLDVPLRVVLDRLLGEVS</sequence>
<dbReference type="InterPro" id="IPR005656">
    <property type="entry name" value="MmgE_PrpD"/>
</dbReference>
<name>A0ABD6FBY4_9PSEU</name>
<reference evidence="4 5" key="1">
    <citation type="journal article" date="2021" name="BMC Genomics">
        <title>Genome-resolved metagenome and metatranscriptome analyses of thermophilic composting reveal key bacterial players and their metabolic interactions.</title>
        <authorList>
            <person name="Braga L.P.P."/>
            <person name="Pereira R.V."/>
            <person name="Martins L.F."/>
            <person name="Moura L.M.S."/>
            <person name="Sanchez F.B."/>
            <person name="Patane J.S.L."/>
            <person name="da Silva A.M."/>
            <person name="Setubal J.C."/>
        </authorList>
    </citation>
    <scope>NUCLEOTIDE SEQUENCE [LARGE SCALE GENOMIC DNA]</scope>
    <source>
        <strain evidence="4">ZC4RG45</strain>
    </source>
</reference>
<comment type="caution">
    <text evidence="4">The sequence shown here is derived from an EMBL/GenBank/DDBJ whole genome shotgun (WGS) entry which is preliminary data.</text>
</comment>
<accession>A0ABD6FBY4</accession>
<evidence type="ECO:0000256" key="1">
    <source>
        <dbReference type="ARBA" id="ARBA00006174"/>
    </source>
</evidence>
<dbReference type="InterPro" id="IPR045336">
    <property type="entry name" value="MmgE_PrpD_N"/>
</dbReference>
<dbReference type="AlphaFoldDB" id="A0ABD6FBY4"/>
<dbReference type="Pfam" id="PF03972">
    <property type="entry name" value="MmgE_PrpD_N"/>
    <property type="match status" value="1"/>
</dbReference>
<proteinExistence type="inferred from homology"/>
<dbReference type="EMBL" id="QGUI02000010">
    <property type="protein sequence ID" value="MFO7190976.1"/>
    <property type="molecule type" value="Genomic_DNA"/>
</dbReference>
<gene>
    <name evidence="4" type="ORF">DIU77_001860</name>
</gene>
<evidence type="ECO:0000313" key="4">
    <source>
        <dbReference type="EMBL" id="MFO7190976.1"/>
    </source>
</evidence>
<dbReference type="InterPro" id="IPR042183">
    <property type="entry name" value="MmgE/PrpD_sf_1"/>
</dbReference>
<evidence type="ECO:0000313" key="5">
    <source>
        <dbReference type="Proteomes" id="UP000249324"/>
    </source>
</evidence>
<dbReference type="Gene3D" id="1.10.4100.10">
    <property type="entry name" value="2-methylcitrate dehydratase PrpD"/>
    <property type="match status" value="1"/>
</dbReference>
<dbReference type="Proteomes" id="UP000249324">
    <property type="component" value="Unassembled WGS sequence"/>
</dbReference>